<dbReference type="CDD" id="cd00207">
    <property type="entry name" value="fer2"/>
    <property type="match status" value="1"/>
</dbReference>
<name>A0A933E8Y6_UNCTE</name>
<dbReference type="Proteomes" id="UP000752292">
    <property type="component" value="Unassembled WGS sequence"/>
</dbReference>
<protein>
    <submittedName>
        <fullName evidence="1">(2Fe-2S)-binding protein</fullName>
    </submittedName>
</protein>
<evidence type="ECO:0000313" key="2">
    <source>
        <dbReference type="Proteomes" id="UP000752292"/>
    </source>
</evidence>
<dbReference type="Gene3D" id="3.10.20.740">
    <property type="match status" value="1"/>
</dbReference>
<organism evidence="1 2">
    <name type="scientific">Tectimicrobiota bacterium</name>
    <dbReference type="NCBI Taxonomy" id="2528274"/>
    <lineage>
        <taxon>Bacteria</taxon>
        <taxon>Pseudomonadati</taxon>
        <taxon>Nitrospinota/Tectimicrobiota group</taxon>
        <taxon>Candidatus Tectimicrobiota</taxon>
    </lineage>
</organism>
<feature type="non-terminal residue" evidence="1">
    <location>
        <position position="39"/>
    </location>
</feature>
<sequence>MADQEITFTLNGQTVAARKGEPLLEAALRRGLHIPHFCY</sequence>
<dbReference type="InterPro" id="IPR036010">
    <property type="entry name" value="2Fe-2S_ferredoxin-like_sf"/>
</dbReference>
<dbReference type="AlphaFoldDB" id="A0A933E8Y6"/>
<reference evidence="1" key="1">
    <citation type="submission" date="2020-07" db="EMBL/GenBank/DDBJ databases">
        <title>Huge and variable diversity of episymbiotic CPR bacteria and DPANN archaea in groundwater ecosystems.</title>
        <authorList>
            <person name="He C.Y."/>
            <person name="Keren R."/>
            <person name="Whittaker M."/>
            <person name="Farag I.F."/>
            <person name="Doudna J."/>
            <person name="Cate J.H.D."/>
            <person name="Banfield J.F."/>
        </authorList>
    </citation>
    <scope>NUCLEOTIDE SEQUENCE</scope>
    <source>
        <strain evidence="1">NC_groundwater_1370_Ag_S-0.2um_69_93</strain>
    </source>
</reference>
<evidence type="ECO:0000313" key="1">
    <source>
        <dbReference type="EMBL" id="MBI4251035.1"/>
    </source>
</evidence>
<dbReference type="GO" id="GO:0051536">
    <property type="term" value="F:iron-sulfur cluster binding"/>
    <property type="evidence" value="ECO:0007669"/>
    <property type="project" value="InterPro"/>
</dbReference>
<proteinExistence type="predicted"/>
<gene>
    <name evidence="1" type="ORF">HY618_01115</name>
</gene>
<accession>A0A933E8Y6</accession>
<dbReference type="Pfam" id="PF13510">
    <property type="entry name" value="Fer2_4"/>
    <property type="match status" value="1"/>
</dbReference>
<comment type="caution">
    <text evidence="1">The sequence shown here is derived from an EMBL/GenBank/DDBJ whole genome shotgun (WGS) entry which is preliminary data.</text>
</comment>
<dbReference type="SUPFAM" id="SSF54292">
    <property type="entry name" value="2Fe-2S ferredoxin-like"/>
    <property type="match status" value="1"/>
</dbReference>
<dbReference type="InterPro" id="IPR001041">
    <property type="entry name" value="2Fe-2S_ferredoxin-type"/>
</dbReference>
<dbReference type="EMBL" id="JACQRX010000048">
    <property type="protein sequence ID" value="MBI4251035.1"/>
    <property type="molecule type" value="Genomic_DNA"/>
</dbReference>